<accession>A0AAJ0UIY7</accession>
<comment type="caution">
    <text evidence="6">The sequence shown here is derived from an EMBL/GenBank/DDBJ whole genome shotgun (WGS) entry which is preliminary data.</text>
</comment>
<evidence type="ECO:0000313" key="6">
    <source>
        <dbReference type="EMBL" id="MBK5932123.1"/>
    </source>
</evidence>
<evidence type="ECO:0000259" key="5">
    <source>
        <dbReference type="PROSITE" id="PS50887"/>
    </source>
</evidence>
<dbReference type="FunFam" id="3.30.70.270:FF:000001">
    <property type="entry name" value="Diguanylate cyclase domain protein"/>
    <property type="match status" value="1"/>
</dbReference>
<dbReference type="InterPro" id="IPR000160">
    <property type="entry name" value="GGDEF_dom"/>
</dbReference>
<dbReference type="NCBIfam" id="TIGR00254">
    <property type="entry name" value="GGDEF"/>
    <property type="match status" value="1"/>
</dbReference>
<protein>
    <recommendedName>
        <fullName evidence="2">diguanylate cyclase</fullName>
        <ecNumber evidence="2">2.7.7.65</ecNumber>
    </recommendedName>
</protein>
<sequence>MFVRERGDSPVSKLRDPQSKKQMSTPIADDLASDALQQFHADLRLALLMQHKARLYLLFRLQFPTSEIEPFHDSDDVEELDFRAFLSSPPPELIASHGAYHKLLRAQNRLSQRAQETMTSAGDDVLSAEQVAQLLREMHNFDRVADRLAAGITASLTDIDELTGLLNRVAMERDLEREQAQARRTGRRFTIAIVDADHFKPVNDQFGHRFGDLVLEALAERLIASLRPRDAVYRYGGEEFLVLLPETTLEAAAPVIERLRVQASAHKIGDGDNRIIQTVSIGAAEVSAEADLEAAIERADTALYRAKQAGRNRIELARASSAA</sequence>
<evidence type="ECO:0000256" key="2">
    <source>
        <dbReference type="ARBA" id="ARBA00012528"/>
    </source>
</evidence>
<dbReference type="PANTHER" id="PTHR45138:SF9">
    <property type="entry name" value="DIGUANYLATE CYCLASE DGCM-RELATED"/>
    <property type="match status" value="1"/>
</dbReference>
<feature type="domain" description="GGDEF" evidence="5">
    <location>
        <begin position="187"/>
        <end position="319"/>
    </location>
</feature>
<dbReference type="PROSITE" id="PS50887">
    <property type="entry name" value="GGDEF"/>
    <property type="match status" value="1"/>
</dbReference>
<dbReference type="GO" id="GO:0052621">
    <property type="term" value="F:diguanylate cyclase activity"/>
    <property type="evidence" value="ECO:0007669"/>
    <property type="project" value="UniProtKB-EC"/>
</dbReference>
<dbReference type="AlphaFoldDB" id="A0AAJ0UIY7"/>
<dbReference type="InterPro" id="IPR029787">
    <property type="entry name" value="Nucleotide_cyclase"/>
</dbReference>
<dbReference type="Proteomes" id="UP001296967">
    <property type="component" value="Unassembled WGS sequence"/>
</dbReference>
<dbReference type="InterPro" id="IPR050469">
    <property type="entry name" value="Diguanylate_Cyclase"/>
</dbReference>
<evidence type="ECO:0000256" key="1">
    <source>
        <dbReference type="ARBA" id="ARBA00001946"/>
    </source>
</evidence>
<dbReference type="Pfam" id="PF00990">
    <property type="entry name" value="GGDEF"/>
    <property type="match status" value="1"/>
</dbReference>
<proteinExistence type="predicted"/>
<feature type="compositionally biased region" description="Basic and acidic residues" evidence="4">
    <location>
        <begin position="1"/>
        <end position="19"/>
    </location>
</feature>
<reference evidence="6" key="1">
    <citation type="submission" date="2017-05" db="EMBL/GenBank/DDBJ databases">
        <authorList>
            <person name="Imhoff J.F."/>
            <person name="Rahn T."/>
            <person name="Kuenzel S."/>
            <person name="Neulinger S.C."/>
        </authorList>
    </citation>
    <scope>NUCLEOTIDE SEQUENCE</scope>
    <source>
        <strain evidence="6">DSM 4395</strain>
    </source>
</reference>
<dbReference type="EC" id="2.7.7.65" evidence="2"/>
<reference evidence="6" key="2">
    <citation type="journal article" date="2020" name="Microorganisms">
        <title>Osmotic Adaptation and Compatible Solute Biosynthesis of Phototrophic Bacteria as Revealed from Genome Analyses.</title>
        <authorList>
            <person name="Imhoff J.F."/>
            <person name="Rahn T."/>
            <person name="Kunzel S."/>
            <person name="Keller A."/>
            <person name="Neulinger S.C."/>
        </authorList>
    </citation>
    <scope>NUCLEOTIDE SEQUENCE</scope>
    <source>
        <strain evidence="6">DSM 4395</strain>
    </source>
</reference>
<dbReference type="CDD" id="cd01949">
    <property type="entry name" value="GGDEF"/>
    <property type="match status" value="1"/>
</dbReference>
<evidence type="ECO:0000256" key="3">
    <source>
        <dbReference type="ARBA" id="ARBA00034247"/>
    </source>
</evidence>
<comment type="cofactor">
    <cofactor evidence="1">
        <name>Mg(2+)</name>
        <dbReference type="ChEBI" id="CHEBI:18420"/>
    </cofactor>
</comment>
<dbReference type="PANTHER" id="PTHR45138">
    <property type="entry name" value="REGULATORY COMPONENTS OF SENSORY TRANSDUCTION SYSTEM"/>
    <property type="match status" value="1"/>
</dbReference>
<feature type="region of interest" description="Disordered" evidence="4">
    <location>
        <begin position="1"/>
        <end position="25"/>
    </location>
</feature>
<evidence type="ECO:0000313" key="7">
    <source>
        <dbReference type="Proteomes" id="UP001296967"/>
    </source>
</evidence>
<dbReference type="EMBL" id="NHSF01000077">
    <property type="protein sequence ID" value="MBK5932123.1"/>
    <property type="molecule type" value="Genomic_DNA"/>
</dbReference>
<dbReference type="SMART" id="SM00267">
    <property type="entry name" value="GGDEF"/>
    <property type="match status" value="1"/>
</dbReference>
<dbReference type="InterPro" id="IPR043128">
    <property type="entry name" value="Rev_trsase/Diguanyl_cyclase"/>
</dbReference>
<dbReference type="SUPFAM" id="SSF55073">
    <property type="entry name" value="Nucleotide cyclase"/>
    <property type="match status" value="1"/>
</dbReference>
<dbReference type="Gene3D" id="3.30.70.270">
    <property type="match status" value="1"/>
</dbReference>
<organism evidence="6 7">
    <name type="scientific">Halochromatium salexigens</name>
    <name type="common">Chromatium salexigens</name>
    <dbReference type="NCBI Taxonomy" id="49447"/>
    <lineage>
        <taxon>Bacteria</taxon>
        <taxon>Pseudomonadati</taxon>
        <taxon>Pseudomonadota</taxon>
        <taxon>Gammaproteobacteria</taxon>
        <taxon>Chromatiales</taxon>
        <taxon>Chromatiaceae</taxon>
        <taxon>Halochromatium</taxon>
    </lineage>
</organism>
<evidence type="ECO:0000256" key="4">
    <source>
        <dbReference type="SAM" id="MobiDB-lite"/>
    </source>
</evidence>
<comment type="catalytic activity">
    <reaction evidence="3">
        <text>2 GTP = 3',3'-c-di-GMP + 2 diphosphate</text>
        <dbReference type="Rhea" id="RHEA:24898"/>
        <dbReference type="ChEBI" id="CHEBI:33019"/>
        <dbReference type="ChEBI" id="CHEBI:37565"/>
        <dbReference type="ChEBI" id="CHEBI:58805"/>
        <dbReference type="EC" id="2.7.7.65"/>
    </reaction>
</comment>
<keyword evidence="7" id="KW-1185">Reference proteome</keyword>
<gene>
    <name evidence="6" type="ORF">CCR82_16675</name>
</gene>
<name>A0AAJ0UIY7_HALSE</name>